<reference evidence="1 2" key="1">
    <citation type="journal article" date="2018" name="Sci. Rep.">
        <title>Genomic signatures of local adaptation to the degree of environmental predictability in rotifers.</title>
        <authorList>
            <person name="Franch-Gras L."/>
            <person name="Hahn C."/>
            <person name="Garcia-Roger E.M."/>
            <person name="Carmona M.J."/>
            <person name="Serra M."/>
            <person name="Gomez A."/>
        </authorList>
    </citation>
    <scope>NUCLEOTIDE SEQUENCE [LARGE SCALE GENOMIC DNA]</scope>
    <source>
        <strain evidence="1">HYR1</strain>
    </source>
</reference>
<protein>
    <submittedName>
        <fullName evidence="1">Uncharacterized protein</fullName>
    </submittedName>
</protein>
<gene>
    <name evidence="1" type="ORF">BpHYR1_038542</name>
</gene>
<dbReference type="Proteomes" id="UP000276133">
    <property type="component" value="Unassembled WGS sequence"/>
</dbReference>
<evidence type="ECO:0000313" key="2">
    <source>
        <dbReference type="Proteomes" id="UP000276133"/>
    </source>
</evidence>
<comment type="caution">
    <text evidence="1">The sequence shown here is derived from an EMBL/GenBank/DDBJ whole genome shotgun (WGS) entry which is preliminary data.</text>
</comment>
<proteinExistence type="predicted"/>
<accession>A0A3M7SND2</accession>
<keyword evidence="2" id="KW-1185">Reference proteome</keyword>
<dbReference type="AlphaFoldDB" id="A0A3M7SND2"/>
<sequence length="130" mass="15049">MRMNSIFPIFLNSRLSQSSFLISDLTPLQIFEQKYSLLWENFVAILWPSRCNKASKRGRQCSSKMSLFSIVIANALPCLKQHLNTITWKKKERCLGNKSLGRELILNHELAISSSSKRHCCCMNQIFENH</sequence>
<organism evidence="1 2">
    <name type="scientific">Brachionus plicatilis</name>
    <name type="common">Marine rotifer</name>
    <name type="synonym">Brachionus muelleri</name>
    <dbReference type="NCBI Taxonomy" id="10195"/>
    <lineage>
        <taxon>Eukaryota</taxon>
        <taxon>Metazoa</taxon>
        <taxon>Spiralia</taxon>
        <taxon>Gnathifera</taxon>
        <taxon>Rotifera</taxon>
        <taxon>Eurotatoria</taxon>
        <taxon>Monogononta</taxon>
        <taxon>Pseudotrocha</taxon>
        <taxon>Ploima</taxon>
        <taxon>Brachionidae</taxon>
        <taxon>Brachionus</taxon>
    </lineage>
</organism>
<name>A0A3M7SND2_BRAPC</name>
<evidence type="ECO:0000313" key="1">
    <source>
        <dbReference type="EMBL" id="RNA37361.1"/>
    </source>
</evidence>
<dbReference type="EMBL" id="REGN01001053">
    <property type="protein sequence ID" value="RNA37361.1"/>
    <property type="molecule type" value="Genomic_DNA"/>
</dbReference>